<sequence length="80" mass="9164">MKREILDTNKLICGISNIHSKNELLLERKDLINNYLLKNEILLNKVSAPTPGAERKSNRNILKINNSKLNVNGYIVHQII</sequence>
<dbReference type="AlphaFoldDB" id="A0AAV5RC38"/>
<keyword evidence="2" id="KW-1185">Reference proteome</keyword>
<reference evidence="1 2" key="1">
    <citation type="journal article" date="2023" name="Elife">
        <title>Identification of key yeast species and microbe-microbe interactions impacting larval growth of Drosophila in the wild.</title>
        <authorList>
            <person name="Mure A."/>
            <person name="Sugiura Y."/>
            <person name="Maeda R."/>
            <person name="Honda K."/>
            <person name="Sakurai N."/>
            <person name="Takahashi Y."/>
            <person name="Watada M."/>
            <person name="Katoh T."/>
            <person name="Gotoh A."/>
            <person name="Gotoh Y."/>
            <person name="Taniguchi I."/>
            <person name="Nakamura K."/>
            <person name="Hayashi T."/>
            <person name="Katayama T."/>
            <person name="Uemura T."/>
            <person name="Hattori Y."/>
        </authorList>
    </citation>
    <scope>NUCLEOTIDE SEQUENCE [LARGE SCALE GENOMIC DNA]</scope>
    <source>
        <strain evidence="1 2">PK-24</strain>
    </source>
</reference>
<gene>
    <name evidence="1" type="ORF">DAPK24_040520</name>
</gene>
<dbReference type="EMBL" id="BTGB01000010">
    <property type="protein sequence ID" value="GMM49034.1"/>
    <property type="molecule type" value="Genomic_DNA"/>
</dbReference>
<protein>
    <submittedName>
        <fullName evidence="1">Uncharacterized protein</fullName>
    </submittedName>
</protein>
<keyword evidence="1" id="KW-0496">Mitochondrion</keyword>
<geneLocation type="mitochondrion" evidence="1"/>
<dbReference type="Proteomes" id="UP001378960">
    <property type="component" value="Unassembled WGS sequence"/>
</dbReference>
<comment type="caution">
    <text evidence="1">The sequence shown here is derived from an EMBL/GenBank/DDBJ whole genome shotgun (WGS) entry which is preliminary data.</text>
</comment>
<organism evidence="1 2">
    <name type="scientific">Pichia kluyveri</name>
    <name type="common">Yeast</name>
    <dbReference type="NCBI Taxonomy" id="36015"/>
    <lineage>
        <taxon>Eukaryota</taxon>
        <taxon>Fungi</taxon>
        <taxon>Dikarya</taxon>
        <taxon>Ascomycota</taxon>
        <taxon>Saccharomycotina</taxon>
        <taxon>Pichiomycetes</taxon>
        <taxon>Pichiales</taxon>
        <taxon>Pichiaceae</taxon>
        <taxon>Pichia</taxon>
    </lineage>
</organism>
<evidence type="ECO:0000313" key="2">
    <source>
        <dbReference type="Proteomes" id="UP001378960"/>
    </source>
</evidence>
<evidence type="ECO:0000313" key="1">
    <source>
        <dbReference type="EMBL" id="GMM49034.1"/>
    </source>
</evidence>
<proteinExistence type="predicted"/>
<accession>A0AAV5RC38</accession>
<name>A0AAV5RC38_PICKL</name>